<reference evidence="2" key="1">
    <citation type="journal article" date="2022" name="bioRxiv">
        <title>Sequencing and chromosome-scale assembly of the giantPleurodeles waltlgenome.</title>
        <authorList>
            <person name="Brown T."/>
            <person name="Elewa A."/>
            <person name="Iarovenko S."/>
            <person name="Subramanian E."/>
            <person name="Araus A.J."/>
            <person name="Petzold A."/>
            <person name="Susuki M."/>
            <person name="Suzuki K.-i.T."/>
            <person name="Hayashi T."/>
            <person name="Toyoda A."/>
            <person name="Oliveira C."/>
            <person name="Osipova E."/>
            <person name="Leigh N.D."/>
            <person name="Simon A."/>
            <person name="Yun M.H."/>
        </authorList>
    </citation>
    <scope>NUCLEOTIDE SEQUENCE</scope>
    <source>
        <strain evidence="2">20211129_DDA</strain>
        <tissue evidence="2">Liver</tissue>
    </source>
</reference>
<evidence type="ECO:0000256" key="1">
    <source>
        <dbReference type="SAM" id="MobiDB-lite"/>
    </source>
</evidence>
<proteinExistence type="predicted"/>
<sequence>MEDWGGAGLFSSSRVSLVAPAPAAASLAFFKFSEKARVTALPGSRDTFPGALLVLTLPEGESLPNLFSPGGAPVRHIPSAGVSRRAARPISDAGGSPRMLRPSGTFGRSLRASATPPCGKENSLYITKIELNDDFYLTDESDEFVIMDLKYYQVEAKKKIIIDTTL</sequence>
<feature type="region of interest" description="Disordered" evidence="1">
    <location>
        <begin position="85"/>
        <end position="113"/>
    </location>
</feature>
<evidence type="ECO:0000313" key="2">
    <source>
        <dbReference type="EMBL" id="KAJ1191261.1"/>
    </source>
</evidence>
<gene>
    <name evidence="2" type="ORF">NDU88_000577</name>
</gene>
<keyword evidence="3" id="KW-1185">Reference proteome</keyword>
<name>A0AAV7US95_PLEWA</name>
<comment type="caution">
    <text evidence="2">The sequence shown here is derived from an EMBL/GenBank/DDBJ whole genome shotgun (WGS) entry which is preliminary data.</text>
</comment>
<protein>
    <submittedName>
        <fullName evidence="2">Uncharacterized protein</fullName>
    </submittedName>
</protein>
<dbReference type="AlphaFoldDB" id="A0AAV7US95"/>
<dbReference type="EMBL" id="JANPWB010000004">
    <property type="protein sequence ID" value="KAJ1191261.1"/>
    <property type="molecule type" value="Genomic_DNA"/>
</dbReference>
<accession>A0AAV7US95</accession>
<dbReference type="Proteomes" id="UP001066276">
    <property type="component" value="Chromosome 2_2"/>
</dbReference>
<evidence type="ECO:0000313" key="3">
    <source>
        <dbReference type="Proteomes" id="UP001066276"/>
    </source>
</evidence>
<organism evidence="2 3">
    <name type="scientific">Pleurodeles waltl</name>
    <name type="common">Iberian ribbed newt</name>
    <dbReference type="NCBI Taxonomy" id="8319"/>
    <lineage>
        <taxon>Eukaryota</taxon>
        <taxon>Metazoa</taxon>
        <taxon>Chordata</taxon>
        <taxon>Craniata</taxon>
        <taxon>Vertebrata</taxon>
        <taxon>Euteleostomi</taxon>
        <taxon>Amphibia</taxon>
        <taxon>Batrachia</taxon>
        <taxon>Caudata</taxon>
        <taxon>Salamandroidea</taxon>
        <taxon>Salamandridae</taxon>
        <taxon>Pleurodelinae</taxon>
        <taxon>Pleurodeles</taxon>
    </lineage>
</organism>